<organism evidence="1 2">
    <name type="scientific">Streptomonospora salina</name>
    <dbReference type="NCBI Taxonomy" id="104205"/>
    <lineage>
        <taxon>Bacteria</taxon>
        <taxon>Bacillati</taxon>
        <taxon>Actinomycetota</taxon>
        <taxon>Actinomycetes</taxon>
        <taxon>Streptosporangiales</taxon>
        <taxon>Nocardiopsidaceae</taxon>
        <taxon>Streptomonospora</taxon>
    </lineage>
</organism>
<dbReference type="EMBL" id="JACHLY010000001">
    <property type="protein sequence ID" value="MBB6000134.1"/>
    <property type="molecule type" value="Genomic_DNA"/>
</dbReference>
<evidence type="ECO:0000313" key="2">
    <source>
        <dbReference type="Proteomes" id="UP000578077"/>
    </source>
</evidence>
<sequence>MRLADAPTRARILADLRALTAFLTRRPEVPVPAIAGVDVTYFPSGAPSGTDEAKTAEIDRVADLLGTRAAWEGEHYVAQHRIGAAAYRAVAIPDHAIAAQEAVMGYRPNIRP</sequence>
<proteinExistence type="predicted"/>
<keyword evidence="2" id="KW-1185">Reference proteome</keyword>
<reference evidence="1 2" key="1">
    <citation type="submission" date="2020-08" db="EMBL/GenBank/DDBJ databases">
        <title>Sequencing the genomes of 1000 actinobacteria strains.</title>
        <authorList>
            <person name="Klenk H.-P."/>
        </authorList>
    </citation>
    <scope>NUCLEOTIDE SEQUENCE [LARGE SCALE GENOMIC DNA]</scope>
    <source>
        <strain evidence="1 2">DSM 44593</strain>
    </source>
</reference>
<name>A0A841ECL2_9ACTN</name>
<dbReference type="RefSeq" id="WP_184637371.1">
    <property type="nucleotide sequence ID" value="NZ_BAABKT010000012.1"/>
</dbReference>
<evidence type="ECO:0000313" key="1">
    <source>
        <dbReference type="EMBL" id="MBB6000134.1"/>
    </source>
</evidence>
<accession>A0A841ECL2</accession>
<gene>
    <name evidence="1" type="ORF">HNR25_003885</name>
</gene>
<dbReference type="Proteomes" id="UP000578077">
    <property type="component" value="Unassembled WGS sequence"/>
</dbReference>
<protein>
    <submittedName>
        <fullName evidence="1">Uncharacterized protein</fullName>
    </submittedName>
</protein>
<dbReference type="AlphaFoldDB" id="A0A841ECL2"/>
<comment type="caution">
    <text evidence="1">The sequence shown here is derived from an EMBL/GenBank/DDBJ whole genome shotgun (WGS) entry which is preliminary data.</text>
</comment>